<reference evidence="2" key="1">
    <citation type="submission" date="2015-05" db="EMBL/GenBank/DDBJ databases">
        <authorList>
            <person name="Urmite Genomes"/>
        </authorList>
    </citation>
    <scope>NUCLEOTIDE SEQUENCE [LARGE SCALE GENOMIC DNA]</scope>
    <source>
        <strain evidence="2">LF1</strain>
    </source>
</reference>
<evidence type="ECO:0000313" key="2">
    <source>
        <dbReference type="Proteomes" id="UP000199087"/>
    </source>
</evidence>
<dbReference type="AlphaFoldDB" id="A0A0U1NY56"/>
<organism evidence="1 2">
    <name type="scientific">Neobacillus massiliamazoniensis</name>
    <dbReference type="NCBI Taxonomy" id="1499688"/>
    <lineage>
        <taxon>Bacteria</taxon>
        <taxon>Bacillati</taxon>
        <taxon>Bacillota</taxon>
        <taxon>Bacilli</taxon>
        <taxon>Bacillales</taxon>
        <taxon>Bacillaceae</taxon>
        <taxon>Neobacillus</taxon>
    </lineage>
</organism>
<gene>
    <name evidence="1" type="ORF">BN000_02871</name>
</gene>
<dbReference type="Proteomes" id="UP000199087">
    <property type="component" value="Unassembled WGS sequence"/>
</dbReference>
<evidence type="ECO:0000313" key="1">
    <source>
        <dbReference type="EMBL" id="CRK82916.1"/>
    </source>
</evidence>
<sequence length="84" mass="9650">MKKRVIGHNGSLVSEIGLRFMGMSWLYGMVMLIETKALQQFTLHLKKAVHSLIQGISMAMDTMNFFYVKLYKDPPGQCVYFSEI</sequence>
<dbReference type="RefSeq" id="WP_245640434.1">
    <property type="nucleotide sequence ID" value="NZ_CVRB01000003.1"/>
</dbReference>
<name>A0A0U1NY56_9BACI</name>
<dbReference type="STRING" id="1499688.BN000_02871"/>
<dbReference type="EMBL" id="CVRB01000003">
    <property type="protein sequence ID" value="CRK82916.1"/>
    <property type="molecule type" value="Genomic_DNA"/>
</dbReference>
<keyword evidence="2" id="KW-1185">Reference proteome</keyword>
<protein>
    <submittedName>
        <fullName evidence="1">Uncharacterized protein</fullName>
    </submittedName>
</protein>
<proteinExistence type="predicted"/>
<accession>A0A0U1NY56</accession>